<dbReference type="SUPFAM" id="SSF52540">
    <property type="entry name" value="P-loop containing nucleoside triphosphate hydrolases"/>
    <property type="match status" value="1"/>
</dbReference>
<dbReference type="Gene3D" id="3.40.50.300">
    <property type="entry name" value="P-loop containing nucleotide triphosphate hydrolases"/>
    <property type="match status" value="1"/>
</dbReference>
<sequence>MGVIDYMCDRVAVMYVGDILEYSDKEQLFNEPLHPYTKALLSAVPSMDPTERRLSQAEILPGEVASPSNPPTGCKFHPRCKNAFEGCDKTEPELIEYKDRYIACYLYTQSKSDRNDEKNEVNKI</sequence>
<dbReference type="EMBL" id="BARS01046713">
    <property type="protein sequence ID" value="GAG32118.1"/>
    <property type="molecule type" value="Genomic_DNA"/>
</dbReference>
<keyword evidence="2" id="KW-0547">Nucleotide-binding</keyword>
<dbReference type="GO" id="GO:0005524">
    <property type="term" value="F:ATP binding"/>
    <property type="evidence" value="ECO:0007669"/>
    <property type="project" value="UniProtKB-KW"/>
</dbReference>
<keyword evidence="1" id="KW-0813">Transport</keyword>
<dbReference type="Pfam" id="PF08352">
    <property type="entry name" value="oligo_HPY"/>
    <property type="match status" value="1"/>
</dbReference>
<dbReference type="NCBIfam" id="TIGR01727">
    <property type="entry name" value="oligo_HPY"/>
    <property type="match status" value="1"/>
</dbReference>
<evidence type="ECO:0000256" key="3">
    <source>
        <dbReference type="ARBA" id="ARBA00022840"/>
    </source>
</evidence>
<evidence type="ECO:0000256" key="2">
    <source>
        <dbReference type="ARBA" id="ARBA00022741"/>
    </source>
</evidence>
<dbReference type="PANTHER" id="PTHR43067:SF3">
    <property type="entry name" value="MALTOSE ABC TRANSPORTER, ATP-BINDING PROTEIN"/>
    <property type="match status" value="1"/>
</dbReference>
<gene>
    <name evidence="5" type="ORF">S01H1_70260</name>
</gene>
<evidence type="ECO:0000256" key="1">
    <source>
        <dbReference type="ARBA" id="ARBA00022448"/>
    </source>
</evidence>
<evidence type="ECO:0000313" key="5">
    <source>
        <dbReference type="EMBL" id="GAG32118.1"/>
    </source>
</evidence>
<organism evidence="5">
    <name type="scientific">marine sediment metagenome</name>
    <dbReference type="NCBI Taxonomy" id="412755"/>
    <lineage>
        <taxon>unclassified sequences</taxon>
        <taxon>metagenomes</taxon>
        <taxon>ecological metagenomes</taxon>
    </lineage>
</organism>
<protein>
    <recommendedName>
        <fullName evidence="4">Oligopeptide/dipeptide ABC transporter C-terminal domain-containing protein</fullName>
    </recommendedName>
</protein>
<keyword evidence="3" id="KW-0067">ATP-binding</keyword>
<proteinExistence type="predicted"/>
<feature type="domain" description="Oligopeptide/dipeptide ABC transporter C-terminal" evidence="4">
    <location>
        <begin position="21"/>
        <end position="87"/>
    </location>
</feature>
<dbReference type="PANTHER" id="PTHR43067">
    <property type="entry name" value="OLIGOPEPTIDE/DIPEPTIDE ABC TRANSPORTER, ATPASE SUBUNIT"/>
    <property type="match status" value="1"/>
</dbReference>
<reference evidence="5" key="1">
    <citation type="journal article" date="2014" name="Front. Microbiol.">
        <title>High frequency of phylogenetically diverse reductive dehalogenase-homologous genes in deep subseafloor sedimentary metagenomes.</title>
        <authorList>
            <person name="Kawai M."/>
            <person name="Futagami T."/>
            <person name="Toyoda A."/>
            <person name="Takaki Y."/>
            <person name="Nishi S."/>
            <person name="Hori S."/>
            <person name="Arai W."/>
            <person name="Tsubouchi T."/>
            <person name="Morono Y."/>
            <person name="Uchiyama I."/>
            <person name="Ito T."/>
            <person name="Fujiyama A."/>
            <person name="Inagaki F."/>
            <person name="Takami H."/>
        </authorList>
    </citation>
    <scope>NUCLEOTIDE SEQUENCE</scope>
    <source>
        <strain evidence="5">Expedition CK06-06</strain>
    </source>
</reference>
<accession>X0X633</accession>
<dbReference type="AlphaFoldDB" id="X0X633"/>
<name>X0X633_9ZZZZ</name>
<dbReference type="InterPro" id="IPR027417">
    <property type="entry name" value="P-loop_NTPase"/>
</dbReference>
<dbReference type="GO" id="GO:0015833">
    <property type="term" value="P:peptide transport"/>
    <property type="evidence" value="ECO:0007669"/>
    <property type="project" value="InterPro"/>
</dbReference>
<dbReference type="InterPro" id="IPR013563">
    <property type="entry name" value="Oligopep_ABC_C"/>
</dbReference>
<evidence type="ECO:0000259" key="4">
    <source>
        <dbReference type="Pfam" id="PF08352"/>
    </source>
</evidence>
<comment type="caution">
    <text evidence="5">The sequence shown here is derived from an EMBL/GenBank/DDBJ whole genome shotgun (WGS) entry which is preliminary data.</text>
</comment>